<dbReference type="Pfam" id="PF05553">
    <property type="entry name" value="DUF761"/>
    <property type="match status" value="1"/>
</dbReference>
<proteinExistence type="predicted"/>
<dbReference type="EMBL" id="JANJYJ010000004">
    <property type="protein sequence ID" value="KAK3219960.1"/>
    <property type="molecule type" value="Genomic_DNA"/>
</dbReference>
<organism evidence="1 2">
    <name type="scientific">Dipteronia sinensis</name>
    <dbReference type="NCBI Taxonomy" id="43782"/>
    <lineage>
        <taxon>Eukaryota</taxon>
        <taxon>Viridiplantae</taxon>
        <taxon>Streptophyta</taxon>
        <taxon>Embryophyta</taxon>
        <taxon>Tracheophyta</taxon>
        <taxon>Spermatophyta</taxon>
        <taxon>Magnoliopsida</taxon>
        <taxon>eudicotyledons</taxon>
        <taxon>Gunneridae</taxon>
        <taxon>Pentapetalae</taxon>
        <taxon>rosids</taxon>
        <taxon>malvids</taxon>
        <taxon>Sapindales</taxon>
        <taxon>Sapindaceae</taxon>
        <taxon>Hippocastanoideae</taxon>
        <taxon>Acereae</taxon>
        <taxon>Dipteronia</taxon>
    </lineage>
</organism>
<name>A0AAE0ALW1_9ROSI</name>
<protein>
    <recommendedName>
        <fullName evidence="3">Avr9/Cf-9 rapidly elicited protein 146</fullName>
    </recommendedName>
</protein>
<dbReference type="PANTHER" id="PTHR33265">
    <property type="entry name" value="AVR9/CF-9 RAPIDLY ELICITED PROTEIN-RELATED"/>
    <property type="match status" value="1"/>
</dbReference>
<sequence>MEQNLQVIPKRIWSIARAVFFMLRKGLSKRLLVDLNMMLKRGKIAGKALGKLMHTHSHHNNHHSNHHYNNHHVGPNEYEFSCSNTPAYTFPSFHFGKKKLINSHFFGCAHAPSTLEDDTVKVVLEMLNNNNNNNNNEMAMEASPALPGFGRSPFVRQLRITDSPYPLRDIDETNGYVDKAAEEFIQKFYKELKKQKING</sequence>
<evidence type="ECO:0008006" key="3">
    <source>
        <dbReference type="Google" id="ProtNLM"/>
    </source>
</evidence>
<keyword evidence="2" id="KW-1185">Reference proteome</keyword>
<dbReference type="AlphaFoldDB" id="A0AAE0ALW1"/>
<comment type="caution">
    <text evidence="1">The sequence shown here is derived from an EMBL/GenBank/DDBJ whole genome shotgun (WGS) entry which is preliminary data.</text>
</comment>
<dbReference type="PANTHER" id="PTHR33265:SF58">
    <property type="entry name" value="RAPIDLY ELICITED PROTEIN 146, PUTATIVE-RELATED"/>
    <property type="match status" value="1"/>
</dbReference>
<dbReference type="Proteomes" id="UP001281410">
    <property type="component" value="Unassembled WGS sequence"/>
</dbReference>
<reference evidence="1" key="1">
    <citation type="journal article" date="2023" name="Plant J.">
        <title>Genome sequences and population genomics provide insights into the demographic history, inbreeding, and mutation load of two 'living fossil' tree species of Dipteronia.</title>
        <authorList>
            <person name="Feng Y."/>
            <person name="Comes H.P."/>
            <person name="Chen J."/>
            <person name="Zhu S."/>
            <person name="Lu R."/>
            <person name="Zhang X."/>
            <person name="Li P."/>
            <person name="Qiu J."/>
            <person name="Olsen K.M."/>
            <person name="Qiu Y."/>
        </authorList>
    </citation>
    <scope>NUCLEOTIDE SEQUENCE</scope>
    <source>
        <strain evidence="1">NBL</strain>
    </source>
</reference>
<gene>
    <name evidence="1" type="ORF">Dsin_013930</name>
</gene>
<evidence type="ECO:0000313" key="2">
    <source>
        <dbReference type="Proteomes" id="UP001281410"/>
    </source>
</evidence>
<accession>A0AAE0ALW1</accession>
<evidence type="ECO:0000313" key="1">
    <source>
        <dbReference type="EMBL" id="KAK3219960.1"/>
    </source>
</evidence>
<dbReference type="InterPro" id="IPR008480">
    <property type="entry name" value="DUF761_pln"/>
</dbReference>